<accession>A0A6I8LX92</accession>
<dbReference type="RefSeq" id="WP_155544944.1">
    <property type="nucleotide sequence ID" value="NZ_CABVGP010000002.1"/>
</dbReference>
<sequence length="217" mass="23021">MTVTHPTTPGPPPRRSEEKWKTIGQVLAVVSGLLTVAASLLTLLTVNANREKSLAESTAADRGSRLTSAQQEISSLKQQTSPPATEASPTAAQTGGTVRHEGNVSIARDFTVDLDSPASDPQWGTTGSFTGKNDLSFNGRDFGYVGWSSTVKLPSSATSSYQSCREETGYENGRYALDDLAAGQSYCVKTSDGRFAAVRLTAVSATKVSFDVTTYEK</sequence>
<keyword evidence="2" id="KW-1133">Transmembrane helix</keyword>
<keyword evidence="2" id="KW-0472">Membrane</keyword>
<keyword evidence="4" id="KW-1185">Reference proteome</keyword>
<protein>
    <submittedName>
        <fullName evidence="3">Uncharacterized protein</fullName>
    </submittedName>
</protein>
<keyword evidence="2" id="KW-0812">Transmembrane</keyword>
<feature type="transmembrane region" description="Helical" evidence="2">
    <location>
        <begin position="23"/>
        <end position="44"/>
    </location>
</feature>
<proteinExistence type="predicted"/>
<dbReference type="AlphaFoldDB" id="A0A6I8LX92"/>
<dbReference type="Proteomes" id="UP000399805">
    <property type="component" value="Unassembled WGS sequence"/>
</dbReference>
<gene>
    <name evidence="3" type="ORF">AA23TX_04750</name>
</gene>
<evidence type="ECO:0000256" key="2">
    <source>
        <dbReference type="SAM" id="Phobius"/>
    </source>
</evidence>
<feature type="compositionally biased region" description="Polar residues" evidence="1">
    <location>
        <begin position="65"/>
        <end position="78"/>
    </location>
</feature>
<name>A0A6I8LX92_9PSEU</name>
<evidence type="ECO:0000313" key="3">
    <source>
        <dbReference type="EMBL" id="VVJ19729.1"/>
    </source>
</evidence>
<organism evidence="3 4">
    <name type="scientific">Amycolatopsis camponoti</name>
    <dbReference type="NCBI Taxonomy" id="2606593"/>
    <lineage>
        <taxon>Bacteria</taxon>
        <taxon>Bacillati</taxon>
        <taxon>Actinomycetota</taxon>
        <taxon>Actinomycetes</taxon>
        <taxon>Pseudonocardiales</taxon>
        <taxon>Pseudonocardiaceae</taxon>
        <taxon>Amycolatopsis</taxon>
    </lineage>
</organism>
<reference evidence="3 4" key="1">
    <citation type="submission" date="2019-09" db="EMBL/GenBank/DDBJ databases">
        <authorList>
            <person name="Leyn A S."/>
        </authorList>
    </citation>
    <scope>NUCLEOTIDE SEQUENCE [LARGE SCALE GENOMIC DNA]</scope>
    <source>
        <strain evidence="3">AA231_1</strain>
    </source>
</reference>
<feature type="region of interest" description="Disordered" evidence="1">
    <location>
        <begin position="55"/>
        <end position="98"/>
    </location>
</feature>
<evidence type="ECO:0000256" key="1">
    <source>
        <dbReference type="SAM" id="MobiDB-lite"/>
    </source>
</evidence>
<feature type="compositionally biased region" description="Low complexity" evidence="1">
    <location>
        <begin position="79"/>
        <end position="94"/>
    </location>
</feature>
<dbReference type="EMBL" id="CABVGP010000002">
    <property type="protein sequence ID" value="VVJ19729.1"/>
    <property type="molecule type" value="Genomic_DNA"/>
</dbReference>
<evidence type="ECO:0000313" key="4">
    <source>
        <dbReference type="Proteomes" id="UP000399805"/>
    </source>
</evidence>